<dbReference type="AlphaFoldDB" id="A0A397UJF9"/>
<keyword evidence="2" id="KW-1185">Reference proteome</keyword>
<gene>
    <name evidence="1" type="ORF">C2G38_2114162</name>
</gene>
<evidence type="ECO:0000313" key="2">
    <source>
        <dbReference type="Proteomes" id="UP000266673"/>
    </source>
</evidence>
<protein>
    <submittedName>
        <fullName evidence="1">Uncharacterized protein</fullName>
    </submittedName>
</protein>
<dbReference type="EMBL" id="QKWP01001682">
    <property type="protein sequence ID" value="RIB07286.1"/>
    <property type="molecule type" value="Genomic_DNA"/>
</dbReference>
<proteinExistence type="predicted"/>
<organism evidence="1 2">
    <name type="scientific">Gigaspora rosea</name>
    <dbReference type="NCBI Taxonomy" id="44941"/>
    <lineage>
        <taxon>Eukaryota</taxon>
        <taxon>Fungi</taxon>
        <taxon>Fungi incertae sedis</taxon>
        <taxon>Mucoromycota</taxon>
        <taxon>Glomeromycotina</taxon>
        <taxon>Glomeromycetes</taxon>
        <taxon>Diversisporales</taxon>
        <taxon>Gigasporaceae</taxon>
        <taxon>Gigaspora</taxon>
    </lineage>
</organism>
<accession>A0A397UJF9</accession>
<reference evidence="1 2" key="1">
    <citation type="submission" date="2018-06" db="EMBL/GenBank/DDBJ databases">
        <title>Comparative genomics reveals the genomic features of Rhizophagus irregularis, R. cerebriforme, R. diaphanum and Gigaspora rosea, and their symbiotic lifestyle signature.</title>
        <authorList>
            <person name="Morin E."/>
            <person name="San Clemente H."/>
            <person name="Chen E.C.H."/>
            <person name="De La Providencia I."/>
            <person name="Hainaut M."/>
            <person name="Kuo A."/>
            <person name="Kohler A."/>
            <person name="Murat C."/>
            <person name="Tang N."/>
            <person name="Roy S."/>
            <person name="Loubradou J."/>
            <person name="Henrissat B."/>
            <person name="Grigoriev I.V."/>
            <person name="Corradi N."/>
            <person name="Roux C."/>
            <person name="Martin F.M."/>
        </authorList>
    </citation>
    <scope>NUCLEOTIDE SEQUENCE [LARGE SCALE GENOMIC DNA]</scope>
    <source>
        <strain evidence="1 2">DAOM 194757</strain>
    </source>
</reference>
<dbReference type="Proteomes" id="UP000266673">
    <property type="component" value="Unassembled WGS sequence"/>
</dbReference>
<name>A0A397UJF9_9GLOM</name>
<evidence type="ECO:0000313" key="1">
    <source>
        <dbReference type="EMBL" id="RIB07286.1"/>
    </source>
</evidence>
<comment type="caution">
    <text evidence="1">The sequence shown here is derived from an EMBL/GenBank/DDBJ whole genome shotgun (WGS) entry which is preliminary data.</text>
</comment>
<sequence length="58" mass="6789">MGIILRQYSNQNFNSTLLDSISKNLMLQYLFVILFNNLSMKHLNFHSILIIFVSHSCL</sequence>